<evidence type="ECO:0000256" key="2">
    <source>
        <dbReference type="ARBA" id="ARBA00023125"/>
    </source>
</evidence>
<dbReference type="InterPro" id="IPR000524">
    <property type="entry name" value="Tscrpt_reg_HTH_GntR"/>
</dbReference>
<proteinExistence type="predicted"/>
<dbReference type="EMBL" id="JBHUMR010000007">
    <property type="protein sequence ID" value="MFD2616333.1"/>
    <property type="molecule type" value="Genomic_DNA"/>
</dbReference>
<dbReference type="SUPFAM" id="SSF46785">
    <property type="entry name" value="Winged helix' DNA-binding domain"/>
    <property type="match status" value="1"/>
</dbReference>
<dbReference type="InterPro" id="IPR036390">
    <property type="entry name" value="WH_DNA-bd_sf"/>
</dbReference>
<evidence type="ECO:0000256" key="3">
    <source>
        <dbReference type="ARBA" id="ARBA00023163"/>
    </source>
</evidence>
<dbReference type="InterPro" id="IPR036388">
    <property type="entry name" value="WH-like_DNA-bd_sf"/>
</dbReference>
<dbReference type="Gene3D" id="1.10.10.10">
    <property type="entry name" value="Winged helix-like DNA-binding domain superfamily/Winged helix DNA-binding domain"/>
    <property type="match status" value="1"/>
</dbReference>
<keyword evidence="3" id="KW-0804">Transcription</keyword>
<protein>
    <submittedName>
        <fullName evidence="5">GntR family transcriptional regulator</fullName>
    </submittedName>
</protein>
<dbReference type="CDD" id="cd07377">
    <property type="entry name" value="WHTH_GntR"/>
    <property type="match status" value="1"/>
</dbReference>
<accession>A0ABW5PN52</accession>
<keyword evidence="6" id="KW-1185">Reference proteome</keyword>
<evidence type="ECO:0000313" key="6">
    <source>
        <dbReference type="Proteomes" id="UP001597458"/>
    </source>
</evidence>
<keyword evidence="2" id="KW-0238">DNA-binding</keyword>
<name>A0ABW5PN52_9BACI</name>
<dbReference type="PROSITE" id="PS50949">
    <property type="entry name" value="HTH_GNTR"/>
    <property type="match status" value="1"/>
</dbReference>
<keyword evidence="1" id="KW-0805">Transcription regulation</keyword>
<organism evidence="5 6">
    <name type="scientific">Terrilactibacillus laevilacticus</name>
    <dbReference type="NCBI Taxonomy" id="1380157"/>
    <lineage>
        <taxon>Bacteria</taxon>
        <taxon>Bacillati</taxon>
        <taxon>Bacillota</taxon>
        <taxon>Bacilli</taxon>
        <taxon>Bacillales</taxon>
        <taxon>Bacillaceae</taxon>
        <taxon>Terrilactibacillus</taxon>
    </lineage>
</organism>
<evidence type="ECO:0000259" key="4">
    <source>
        <dbReference type="PROSITE" id="PS50949"/>
    </source>
</evidence>
<evidence type="ECO:0000256" key="1">
    <source>
        <dbReference type="ARBA" id="ARBA00023015"/>
    </source>
</evidence>
<dbReference type="PANTHER" id="PTHR38445">
    <property type="entry name" value="HTH-TYPE TRANSCRIPTIONAL REPRESSOR YTRA"/>
    <property type="match status" value="1"/>
</dbReference>
<dbReference type="PANTHER" id="PTHR38445:SF9">
    <property type="entry name" value="HTH-TYPE TRANSCRIPTIONAL REPRESSOR YTRA"/>
    <property type="match status" value="1"/>
</dbReference>
<dbReference type="Pfam" id="PF00392">
    <property type="entry name" value="GntR"/>
    <property type="match status" value="1"/>
</dbReference>
<dbReference type="RefSeq" id="WP_141189765.1">
    <property type="nucleotide sequence ID" value="NZ_JBHUMR010000007.1"/>
</dbReference>
<dbReference type="SMART" id="SM00345">
    <property type="entry name" value="HTH_GNTR"/>
    <property type="match status" value="1"/>
</dbReference>
<dbReference type="Proteomes" id="UP001597458">
    <property type="component" value="Unassembled WGS sequence"/>
</dbReference>
<feature type="domain" description="HTH gntR-type" evidence="4">
    <location>
        <begin position="17"/>
        <end position="85"/>
    </location>
</feature>
<gene>
    <name evidence="5" type="ORF">ACFSTF_03260</name>
</gene>
<comment type="caution">
    <text evidence="5">The sequence shown here is derived from an EMBL/GenBank/DDBJ whole genome shotgun (WGS) entry which is preliminary data.</text>
</comment>
<evidence type="ECO:0000313" key="5">
    <source>
        <dbReference type="EMBL" id="MFD2616333.1"/>
    </source>
</evidence>
<sequence length="137" mass="15748">MDAKQVGSLQFMIDFSLPLYEQILNQIRSSVAKGEIGLGEKLPSVREMAHSLKVNPNTVMRAYQELERDGLTEKRRGQGTFITHDKDKVAEFRDDLAKEYILNFINSMENLGFSLTDIQSYLKIIVREGHPHDRNNH</sequence>
<reference evidence="6" key="1">
    <citation type="journal article" date="2019" name="Int. J. Syst. Evol. Microbiol.">
        <title>The Global Catalogue of Microorganisms (GCM) 10K type strain sequencing project: providing services to taxonomists for standard genome sequencing and annotation.</title>
        <authorList>
            <consortium name="The Broad Institute Genomics Platform"/>
            <consortium name="The Broad Institute Genome Sequencing Center for Infectious Disease"/>
            <person name="Wu L."/>
            <person name="Ma J."/>
        </authorList>
    </citation>
    <scope>NUCLEOTIDE SEQUENCE [LARGE SCALE GENOMIC DNA]</scope>
    <source>
        <strain evidence="6">TISTR 2241</strain>
    </source>
</reference>